<feature type="domain" description="NodB homology" evidence="8">
    <location>
        <begin position="36"/>
        <end position="279"/>
    </location>
</feature>
<dbReference type="GO" id="GO:0046872">
    <property type="term" value="F:metal ion binding"/>
    <property type="evidence" value="ECO:0007669"/>
    <property type="project" value="UniProtKB-KW"/>
</dbReference>
<evidence type="ECO:0000256" key="1">
    <source>
        <dbReference type="ARBA" id="ARBA00001941"/>
    </source>
</evidence>
<accession>A0A9Q8QRA7</accession>
<gene>
    <name evidence="9" type="ORF">JDV02_009752</name>
</gene>
<comment type="cofactor">
    <cofactor evidence="1">
        <name>Co(2+)</name>
        <dbReference type="ChEBI" id="CHEBI:48828"/>
    </cofactor>
</comment>
<dbReference type="SUPFAM" id="SSF88713">
    <property type="entry name" value="Glycoside hydrolase/deacetylase"/>
    <property type="match status" value="1"/>
</dbReference>
<sequence length="327" mass="37318">MCAKQYFNPGGQKRMAFHGLRSETCRKTIESCDKPGTVALTFDDGPSIYTHKILDILEAYNVKATFFITGKQMGRSIEDAKWRNLLMRMHKAGHQLASHTWSHRNLNNNNNNHQDHTGGGGGGGGDAKEKSGQEEEKKNKEKNNNKEQNKSSMLKPQRDTEIMYNEMAFRNIFEWFPAYMRPPYLDCDPNCQSWLGERGYHIISANLDTKDYLYDDPNLIEKSRKLFSDGLPPAAGPHHKNKNNNNKGFIVLAHDVHRQTVGLASYMIETAKARGYKLVTVGECLGDPKENWYRKASLAQDQSQNDSVLVSGRIRALWERRKWNRGP</sequence>
<proteinExistence type="predicted"/>
<keyword evidence="4" id="KW-0378">Hydrolase</keyword>
<dbReference type="PANTHER" id="PTHR46471">
    <property type="entry name" value="CHITIN DEACETYLASE"/>
    <property type="match status" value="1"/>
</dbReference>
<dbReference type="RefSeq" id="XP_047847448.1">
    <property type="nucleotide sequence ID" value="XM_047991436.1"/>
</dbReference>
<evidence type="ECO:0000259" key="8">
    <source>
        <dbReference type="PROSITE" id="PS51677"/>
    </source>
</evidence>
<evidence type="ECO:0000256" key="7">
    <source>
        <dbReference type="SAM" id="MobiDB-lite"/>
    </source>
</evidence>
<keyword evidence="10" id="KW-1185">Reference proteome</keyword>
<feature type="compositionally biased region" description="Basic and acidic residues" evidence="7">
    <location>
        <begin position="126"/>
        <end position="149"/>
    </location>
</feature>
<dbReference type="GO" id="GO:0016810">
    <property type="term" value="F:hydrolase activity, acting on carbon-nitrogen (but not peptide) bonds"/>
    <property type="evidence" value="ECO:0007669"/>
    <property type="project" value="InterPro"/>
</dbReference>
<evidence type="ECO:0000256" key="6">
    <source>
        <dbReference type="ARBA" id="ARBA00023285"/>
    </source>
</evidence>
<keyword evidence="2" id="KW-0479">Metal-binding</keyword>
<evidence type="ECO:0000256" key="2">
    <source>
        <dbReference type="ARBA" id="ARBA00022723"/>
    </source>
</evidence>
<dbReference type="AlphaFoldDB" id="A0A9Q8QRA7"/>
<dbReference type="KEGG" id="ptkz:JDV02_009752"/>
<dbReference type="Proteomes" id="UP000829364">
    <property type="component" value="Chromosome 10"/>
</dbReference>
<evidence type="ECO:0000256" key="3">
    <source>
        <dbReference type="ARBA" id="ARBA00022729"/>
    </source>
</evidence>
<feature type="region of interest" description="Disordered" evidence="7">
    <location>
        <begin position="97"/>
        <end position="158"/>
    </location>
</feature>
<dbReference type="PANTHER" id="PTHR46471:SF2">
    <property type="entry name" value="CHITIN DEACETYLASE-RELATED"/>
    <property type="match status" value="1"/>
</dbReference>
<evidence type="ECO:0000313" key="9">
    <source>
        <dbReference type="EMBL" id="UNI23967.1"/>
    </source>
</evidence>
<dbReference type="GO" id="GO:0005975">
    <property type="term" value="P:carbohydrate metabolic process"/>
    <property type="evidence" value="ECO:0007669"/>
    <property type="project" value="InterPro"/>
</dbReference>
<dbReference type="GeneID" id="72071697"/>
<evidence type="ECO:0000256" key="4">
    <source>
        <dbReference type="ARBA" id="ARBA00022801"/>
    </source>
</evidence>
<dbReference type="InterPro" id="IPR011330">
    <property type="entry name" value="Glyco_hydro/deAcase_b/a-brl"/>
</dbReference>
<dbReference type="EMBL" id="CP086363">
    <property type="protein sequence ID" value="UNI23967.1"/>
    <property type="molecule type" value="Genomic_DNA"/>
</dbReference>
<name>A0A9Q8QRA7_9HYPO</name>
<reference evidence="9" key="1">
    <citation type="submission" date="2021-11" db="EMBL/GenBank/DDBJ databases">
        <title>Purpureocillium_takamizusanense_genome.</title>
        <authorList>
            <person name="Nguyen N.-H."/>
        </authorList>
    </citation>
    <scope>NUCLEOTIDE SEQUENCE</scope>
    <source>
        <strain evidence="9">PT3</strain>
    </source>
</reference>
<dbReference type="PROSITE" id="PS51677">
    <property type="entry name" value="NODB"/>
    <property type="match status" value="1"/>
</dbReference>
<protein>
    <recommendedName>
        <fullName evidence="8">NodB homology domain-containing protein</fullName>
    </recommendedName>
</protein>
<keyword evidence="5" id="KW-0119">Carbohydrate metabolism</keyword>
<keyword evidence="6" id="KW-0170">Cobalt</keyword>
<organism evidence="9 10">
    <name type="scientific">Purpureocillium takamizusanense</name>
    <dbReference type="NCBI Taxonomy" id="2060973"/>
    <lineage>
        <taxon>Eukaryota</taxon>
        <taxon>Fungi</taxon>
        <taxon>Dikarya</taxon>
        <taxon>Ascomycota</taxon>
        <taxon>Pezizomycotina</taxon>
        <taxon>Sordariomycetes</taxon>
        <taxon>Hypocreomycetidae</taxon>
        <taxon>Hypocreales</taxon>
        <taxon>Ophiocordycipitaceae</taxon>
        <taxon>Purpureocillium</taxon>
    </lineage>
</organism>
<evidence type="ECO:0000313" key="10">
    <source>
        <dbReference type="Proteomes" id="UP000829364"/>
    </source>
</evidence>
<dbReference type="Pfam" id="PF01522">
    <property type="entry name" value="Polysacc_deac_1"/>
    <property type="match status" value="1"/>
</dbReference>
<dbReference type="OrthoDB" id="407355at2759"/>
<evidence type="ECO:0000256" key="5">
    <source>
        <dbReference type="ARBA" id="ARBA00023277"/>
    </source>
</evidence>
<dbReference type="InterPro" id="IPR002509">
    <property type="entry name" value="NODB_dom"/>
</dbReference>
<dbReference type="Gene3D" id="3.20.20.370">
    <property type="entry name" value="Glycoside hydrolase/deacetylase"/>
    <property type="match status" value="1"/>
</dbReference>
<dbReference type="CDD" id="cd10951">
    <property type="entry name" value="CE4_ClCDA_like"/>
    <property type="match status" value="1"/>
</dbReference>
<keyword evidence="3" id="KW-0732">Signal</keyword>